<keyword evidence="3 5" id="KW-1133">Transmembrane helix</keyword>
<name>A0AAV5VUP2_9BILA</name>
<dbReference type="Proteomes" id="UP001432322">
    <property type="component" value="Unassembled WGS sequence"/>
</dbReference>
<evidence type="ECO:0000256" key="5">
    <source>
        <dbReference type="SAM" id="Phobius"/>
    </source>
</evidence>
<evidence type="ECO:0000256" key="4">
    <source>
        <dbReference type="ARBA" id="ARBA00023136"/>
    </source>
</evidence>
<feature type="non-terminal residue" evidence="7">
    <location>
        <position position="1"/>
    </location>
</feature>
<keyword evidence="2 5" id="KW-0812">Transmembrane</keyword>
<organism evidence="7 8">
    <name type="scientific">Pristionchus fissidentatus</name>
    <dbReference type="NCBI Taxonomy" id="1538716"/>
    <lineage>
        <taxon>Eukaryota</taxon>
        <taxon>Metazoa</taxon>
        <taxon>Ecdysozoa</taxon>
        <taxon>Nematoda</taxon>
        <taxon>Chromadorea</taxon>
        <taxon>Rhabditida</taxon>
        <taxon>Rhabditina</taxon>
        <taxon>Diplogasteromorpha</taxon>
        <taxon>Diplogasteroidea</taxon>
        <taxon>Neodiplogasteridae</taxon>
        <taxon>Pristionchus</taxon>
    </lineage>
</organism>
<feature type="non-terminal residue" evidence="7">
    <location>
        <position position="136"/>
    </location>
</feature>
<comment type="caution">
    <text evidence="7">The sequence shown here is derived from an EMBL/GenBank/DDBJ whole genome shotgun (WGS) entry which is preliminary data.</text>
</comment>
<accession>A0AAV5VUP2</accession>
<evidence type="ECO:0000259" key="6">
    <source>
        <dbReference type="PROSITE" id="PS50262"/>
    </source>
</evidence>
<dbReference type="GO" id="GO:0016020">
    <property type="term" value="C:membrane"/>
    <property type="evidence" value="ECO:0007669"/>
    <property type="project" value="UniProtKB-SubCell"/>
</dbReference>
<evidence type="ECO:0000313" key="8">
    <source>
        <dbReference type="Proteomes" id="UP001432322"/>
    </source>
</evidence>
<protein>
    <recommendedName>
        <fullName evidence="6">G-protein coupled receptors family 1 profile domain-containing protein</fullName>
    </recommendedName>
</protein>
<reference evidence="7" key="1">
    <citation type="submission" date="2023-10" db="EMBL/GenBank/DDBJ databases">
        <title>Genome assembly of Pristionchus species.</title>
        <authorList>
            <person name="Yoshida K."/>
            <person name="Sommer R.J."/>
        </authorList>
    </citation>
    <scope>NUCLEOTIDE SEQUENCE</scope>
    <source>
        <strain evidence="7">RS5133</strain>
    </source>
</reference>
<dbReference type="SUPFAM" id="SSF81321">
    <property type="entry name" value="Family A G protein-coupled receptor-like"/>
    <property type="match status" value="1"/>
</dbReference>
<dbReference type="InterPro" id="IPR017452">
    <property type="entry name" value="GPCR_Rhodpsn_7TM"/>
</dbReference>
<dbReference type="EMBL" id="BTSY01000004">
    <property type="protein sequence ID" value="GMT23446.1"/>
    <property type="molecule type" value="Genomic_DNA"/>
</dbReference>
<keyword evidence="8" id="KW-1185">Reference proteome</keyword>
<feature type="transmembrane region" description="Helical" evidence="5">
    <location>
        <begin position="33"/>
        <end position="53"/>
    </location>
</feature>
<comment type="subcellular location">
    <subcellularLocation>
        <location evidence="1">Membrane</location>
    </subcellularLocation>
</comment>
<evidence type="ECO:0000256" key="3">
    <source>
        <dbReference type="ARBA" id="ARBA00022989"/>
    </source>
</evidence>
<dbReference type="Gene3D" id="1.20.1070.10">
    <property type="entry name" value="Rhodopsin 7-helix transmembrane proteins"/>
    <property type="match status" value="1"/>
</dbReference>
<dbReference type="PANTHER" id="PTHR22718:SF11">
    <property type="entry name" value="7TM GPCR SERPENTINE RECEPTOR CLASS X (SRX) DOMAIN-CONTAINING PROTEIN"/>
    <property type="match status" value="1"/>
</dbReference>
<evidence type="ECO:0000313" key="7">
    <source>
        <dbReference type="EMBL" id="GMT23446.1"/>
    </source>
</evidence>
<proteinExistence type="predicted"/>
<dbReference type="PROSITE" id="PS50262">
    <property type="entry name" value="G_PROTEIN_RECEP_F1_2"/>
    <property type="match status" value="1"/>
</dbReference>
<evidence type="ECO:0000256" key="1">
    <source>
        <dbReference type="ARBA" id="ARBA00004370"/>
    </source>
</evidence>
<feature type="transmembrane region" description="Helical" evidence="5">
    <location>
        <begin position="74"/>
        <end position="94"/>
    </location>
</feature>
<evidence type="ECO:0000256" key="2">
    <source>
        <dbReference type="ARBA" id="ARBA00022692"/>
    </source>
</evidence>
<keyword evidence="4 5" id="KW-0472">Membrane</keyword>
<dbReference type="AlphaFoldDB" id="A0AAV5VUP2"/>
<sequence>SRSCRLSFNYVVFSYVYQTIPGVPNYSNDIVDLPLNTISSALSLICYTGIIVYMSRLRRNVTGGIASKRRQQEYVYAMQFASMAAFYSISWLSFRILPPLVGNSPQLWLFGITTTFVLLNSWSNAFVYLINNAEVS</sequence>
<feature type="transmembrane region" description="Helical" evidence="5">
    <location>
        <begin position="106"/>
        <end position="130"/>
    </location>
</feature>
<gene>
    <name evidence="7" type="ORF">PFISCL1PPCAC_14743</name>
</gene>
<dbReference type="PANTHER" id="PTHR22718">
    <property type="entry name" value="SERPENTINE RECEPTOR, CLASS X"/>
    <property type="match status" value="1"/>
</dbReference>
<feature type="domain" description="G-protein coupled receptors family 1 profile" evidence="6">
    <location>
        <begin position="1"/>
        <end position="128"/>
    </location>
</feature>